<dbReference type="EMBL" id="SKFH01000046">
    <property type="protein sequence ID" value="TCZ65851.1"/>
    <property type="molecule type" value="Genomic_DNA"/>
</dbReference>
<dbReference type="RefSeq" id="WP_131853978.1">
    <property type="nucleotide sequence ID" value="NZ_SKFH01000046.1"/>
</dbReference>
<evidence type="ECO:0000256" key="1">
    <source>
        <dbReference type="SAM" id="Phobius"/>
    </source>
</evidence>
<evidence type="ECO:0000313" key="3">
    <source>
        <dbReference type="Proteomes" id="UP000295164"/>
    </source>
</evidence>
<keyword evidence="1" id="KW-0812">Transmembrane</keyword>
<comment type="caution">
    <text evidence="2">The sequence shown here is derived from an EMBL/GenBank/DDBJ whole genome shotgun (WGS) entry which is preliminary data.</text>
</comment>
<organism evidence="2 3">
    <name type="scientific">Flaviaesturariibacter aridisoli</name>
    <dbReference type="NCBI Taxonomy" id="2545761"/>
    <lineage>
        <taxon>Bacteria</taxon>
        <taxon>Pseudomonadati</taxon>
        <taxon>Bacteroidota</taxon>
        <taxon>Chitinophagia</taxon>
        <taxon>Chitinophagales</taxon>
        <taxon>Chitinophagaceae</taxon>
        <taxon>Flaviaestuariibacter</taxon>
    </lineage>
</organism>
<accession>A0A4R4DWH8</accession>
<name>A0A4R4DWH8_9BACT</name>
<evidence type="ECO:0000313" key="2">
    <source>
        <dbReference type="EMBL" id="TCZ65851.1"/>
    </source>
</evidence>
<feature type="transmembrane region" description="Helical" evidence="1">
    <location>
        <begin position="43"/>
        <end position="62"/>
    </location>
</feature>
<dbReference type="AlphaFoldDB" id="A0A4R4DWH8"/>
<dbReference type="Proteomes" id="UP000295164">
    <property type="component" value="Unassembled WGS sequence"/>
</dbReference>
<sequence length="65" mass="7328">MKVKLVAVPELEMDCTDPNVVTVPPLFEYITVKLLEFVEPLSWAFQTTLLSVKFVVAFAVIVTEK</sequence>
<protein>
    <submittedName>
        <fullName evidence="2">Uncharacterized protein</fullName>
    </submittedName>
</protein>
<keyword evidence="3" id="KW-1185">Reference proteome</keyword>
<gene>
    <name evidence="2" type="ORF">E0486_16950</name>
</gene>
<keyword evidence="1" id="KW-0472">Membrane</keyword>
<proteinExistence type="predicted"/>
<reference evidence="2 3" key="1">
    <citation type="submission" date="2019-03" db="EMBL/GenBank/DDBJ databases">
        <authorList>
            <person name="Kim M.K.M."/>
        </authorList>
    </citation>
    <scope>NUCLEOTIDE SEQUENCE [LARGE SCALE GENOMIC DNA]</scope>
    <source>
        <strain evidence="2 3">17J68-15</strain>
    </source>
</reference>
<keyword evidence="1" id="KW-1133">Transmembrane helix</keyword>